<protein>
    <recommendedName>
        <fullName evidence="5">Alpha-carbonic anhydrase domain-containing protein</fullName>
    </recommendedName>
</protein>
<dbReference type="Gene3D" id="3.10.200.10">
    <property type="entry name" value="Alpha carbonic anhydrase"/>
    <property type="match status" value="1"/>
</dbReference>
<dbReference type="GO" id="GO:0009570">
    <property type="term" value="C:chloroplast stroma"/>
    <property type="evidence" value="ECO:0007669"/>
    <property type="project" value="UniProtKB-SubCell"/>
</dbReference>
<dbReference type="InterPro" id="IPR001148">
    <property type="entry name" value="CA_dom"/>
</dbReference>
<proteinExistence type="inferred from homology"/>
<accession>A0AAW1W8U3</accession>
<gene>
    <name evidence="6" type="ORF">M0R45_029554</name>
</gene>
<evidence type="ECO:0000256" key="2">
    <source>
        <dbReference type="ARBA" id="ARBA00004470"/>
    </source>
</evidence>
<dbReference type="Pfam" id="PF00194">
    <property type="entry name" value="Carb_anhydrase"/>
    <property type="match status" value="1"/>
</dbReference>
<feature type="domain" description="Alpha-carbonic anhydrase" evidence="5">
    <location>
        <begin position="1"/>
        <end position="187"/>
    </location>
</feature>
<evidence type="ECO:0000313" key="6">
    <source>
        <dbReference type="EMBL" id="KAK9921023.1"/>
    </source>
</evidence>
<dbReference type="GO" id="GO:0004089">
    <property type="term" value="F:carbonate dehydratase activity"/>
    <property type="evidence" value="ECO:0007669"/>
    <property type="project" value="UniProtKB-EC"/>
</dbReference>
<comment type="function">
    <text evidence="1">Reversible hydration of carbon dioxide.</text>
</comment>
<reference evidence="6 7" key="1">
    <citation type="journal article" date="2023" name="G3 (Bethesda)">
        <title>A chromosome-length genome assembly and annotation of blackberry (Rubus argutus, cv. 'Hillquist').</title>
        <authorList>
            <person name="Bruna T."/>
            <person name="Aryal R."/>
            <person name="Dudchenko O."/>
            <person name="Sargent D.J."/>
            <person name="Mead D."/>
            <person name="Buti M."/>
            <person name="Cavallini A."/>
            <person name="Hytonen T."/>
            <person name="Andres J."/>
            <person name="Pham M."/>
            <person name="Weisz D."/>
            <person name="Mascagni F."/>
            <person name="Usai G."/>
            <person name="Natali L."/>
            <person name="Bassil N."/>
            <person name="Fernandez G.E."/>
            <person name="Lomsadze A."/>
            <person name="Armour M."/>
            <person name="Olukolu B."/>
            <person name="Poorten T."/>
            <person name="Britton C."/>
            <person name="Davik J."/>
            <person name="Ashrafi H."/>
            <person name="Aiden E.L."/>
            <person name="Borodovsky M."/>
            <person name="Worthington M."/>
        </authorList>
    </citation>
    <scope>NUCLEOTIDE SEQUENCE [LARGE SCALE GENOMIC DNA]</scope>
    <source>
        <strain evidence="6">PI 553951</strain>
    </source>
</reference>
<comment type="subcellular location">
    <subcellularLocation>
        <location evidence="2">Plastid</location>
        <location evidence="2">Chloroplast stroma</location>
    </subcellularLocation>
</comment>
<dbReference type="PANTHER" id="PTHR18952:SF201">
    <property type="entry name" value="CARBONIC ANHYDRASE"/>
    <property type="match status" value="1"/>
</dbReference>
<dbReference type="Proteomes" id="UP001457282">
    <property type="component" value="Unassembled WGS sequence"/>
</dbReference>
<dbReference type="CDD" id="cd03124">
    <property type="entry name" value="alpha_CA_prokaryotic_like"/>
    <property type="match status" value="1"/>
</dbReference>
<dbReference type="InterPro" id="IPR023561">
    <property type="entry name" value="Carbonic_anhydrase_a-class"/>
</dbReference>
<evidence type="ECO:0000313" key="7">
    <source>
        <dbReference type="Proteomes" id="UP001457282"/>
    </source>
</evidence>
<sequence length="196" mass="21977">MRIVGKPASQLTETDGVHCHVAVHLNGVHRRSPHDIKVGWEGDAGSIEINGIQYLLQQAHWHSPSEHSINGKRYDMELHMTYASPDLKVQNNIVVVAVLYKIGPPDAFLSKLMKDVALMTNKKAERSIGVIDPSELIKLGVIWIISKQIRTVSKEQINLLRVAVHDYADLNARPVQSLNLFQEIQVSDNSARDKHN</sequence>
<comment type="catalytic activity">
    <reaction evidence="4">
        <text>hydrogencarbonate + H(+) = CO2 + H2O</text>
        <dbReference type="Rhea" id="RHEA:10748"/>
        <dbReference type="ChEBI" id="CHEBI:15377"/>
        <dbReference type="ChEBI" id="CHEBI:15378"/>
        <dbReference type="ChEBI" id="CHEBI:16526"/>
        <dbReference type="ChEBI" id="CHEBI:17544"/>
        <dbReference type="EC" id="4.2.1.1"/>
    </reaction>
</comment>
<name>A0AAW1W8U3_RUBAR</name>
<organism evidence="6 7">
    <name type="scientific">Rubus argutus</name>
    <name type="common">Southern blackberry</name>
    <dbReference type="NCBI Taxonomy" id="59490"/>
    <lineage>
        <taxon>Eukaryota</taxon>
        <taxon>Viridiplantae</taxon>
        <taxon>Streptophyta</taxon>
        <taxon>Embryophyta</taxon>
        <taxon>Tracheophyta</taxon>
        <taxon>Spermatophyta</taxon>
        <taxon>Magnoliopsida</taxon>
        <taxon>eudicotyledons</taxon>
        <taxon>Gunneridae</taxon>
        <taxon>Pentapetalae</taxon>
        <taxon>rosids</taxon>
        <taxon>fabids</taxon>
        <taxon>Rosales</taxon>
        <taxon>Rosaceae</taxon>
        <taxon>Rosoideae</taxon>
        <taxon>Rosoideae incertae sedis</taxon>
        <taxon>Rubus</taxon>
    </lineage>
</organism>
<dbReference type="PROSITE" id="PS51144">
    <property type="entry name" value="ALPHA_CA_2"/>
    <property type="match status" value="1"/>
</dbReference>
<evidence type="ECO:0000259" key="5">
    <source>
        <dbReference type="PROSITE" id="PS51144"/>
    </source>
</evidence>
<dbReference type="SUPFAM" id="SSF51069">
    <property type="entry name" value="Carbonic anhydrase"/>
    <property type="match status" value="1"/>
</dbReference>
<dbReference type="AlphaFoldDB" id="A0AAW1W8U3"/>
<evidence type="ECO:0000256" key="4">
    <source>
        <dbReference type="ARBA" id="ARBA00048348"/>
    </source>
</evidence>
<dbReference type="SMART" id="SM01057">
    <property type="entry name" value="Carb_anhydrase"/>
    <property type="match status" value="1"/>
</dbReference>
<comment type="caution">
    <text evidence="6">The sequence shown here is derived from an EMBL/GenBank/DDBJ whole genome shotgun (WGS) entry which is preliminary data.</text>
</comment>
<comment type="similarity">
    <text evidence="3">Belongs to the alpha-class carbonic anhydrase family.</text>
</comment>
<dbReference type="GO" id="GO:0006730">
    <property type="term" value="P:one-carbon metabolic process"/>
    <property type="evidence" value="ECO:0007669"/>
    <property type="project" value="TreeGrafter"/>
</dbReference>
<dbReference type="EMBL" id="JBEDUW010000006">
    <property type="protein sequence ID" value="KAK9921023.1"/>
    <property type="molecule type" value="Genomic_DNA"/>
</dbReference>
<dbReference type="InterPro" id="IPR036398">
    <property type="entry name" value="CA_dom_sf"/>
</dbReference>
<evidence type="ECO:0000256" key="1">
    <source>
        <dbReference type="ARBA" id="ARBA00002904"/>
    </source>
</evidence>
<evidence type="ECO:0000256" key="3">
    <source>
        <dbReference type="ARBA" id="ARBA00006365"/>
    </source>
</evidence>
<dbReference type="PANTHER" id="PTHR18952">
    <property type="entry name" value="CARBONIC ANHYDRASE"/>
    <property type="match status" value="1"/>
</dbReference>
<keyword evidence="7" id="KW-1185">Reference proteome</keyword>
<dbReference type="InterPro" id="IPR041891">
    <property type="entry name" value="Alpha_CA_prokaryot-like"/>
</dbReference>
<dbReference type="GO" id="GO:0008270">
    <property type="term" value="F:zinc ion binding"/>
    <property type="evidence" value="ECO:0007669"/>
    <property type="project" value="InterPro"/>
</dbReference>